<accession>A0ABW5T110</accession>
<evidence type="ECO:0000313" key="3">
    <source>
        <dbReference type="EMBL" id="MFD2705451.1"/>
    </source>
</evidence>
<dbReference type="Pfam" id="PF23844">
    <property type="entry name" value="NCTSP_N"/>
    <property type="match status" value="1"/>
</dbReference>
<keyword evidence="4" id="KW-1185">Reference proteome</keyword>
<evidence type="ECO:0000259" key="1">
    <source>
        <dbReference type="Pfam" id="PF23844"/>
    </source>
</evidence>
<dbReference type="InterPro" id="IPR057102">
    <property type="entry name" value="NCTSP_N"/>
</dbReference>
<sequence>MAIYQRFDPDLWRTVFNFECMCTLTTTDSGNLVMTGFFTTEGDYIGVYYQSEDVNTHDHYKYTTNYDYTDVTFSFVPEYTGKVAHFNDQTLKTSMNVTAKDGTEYIVTLGLYGQKNDGSDSFLFDGEIELSHPWIDVGSETVEWTKEVTVQNPDGSTSTETRSGTGELGKDYDMDYVNGLFYTKEGGIPYNADVDITYTYNTHEKYTLDFNNLYEGTHPDLQTMIDPTTISKMTFSIIPDYYVEGSRVLTGRTDDFTITLSGIEVENGELNTKPEPMPRTVYRPAEGFDDEYDKNPKRLMEQMNTLGYEKLINLYIGASHFHNKVGQEGEESTGYNVQTIDTTKGINEPFRVWLQSFLKHMKLNNFDEIIISVSMEHLQMPDDWKQLMYDGQPGATGWQPPTNFYDPNNEAVQTYIRKISKEILDIVESEGMQVTLQLGEPWYWWQEFQPGDVNQPFEGQPPCFYSPNTLNRYESETGEQLPVYEESKTIATEENIEVWKKLKHYLGDYSEFMKSIANEYEDSRYTVLFFPPSVLDKERVPVMMQTVNTPFYVWNDNQLDFIQIEDYDWVTSENDQHVNVYPYAWLELGYPFVKQHYFAGFVLKPENAEEEWPLIEKAAAGAVGRQFKETFIWAGTQIRRDSWTPRQNYYSSDCEAWMQVNLHQYEGG</sequence>
<gene>
    <name evidence="3" type="ORF">ACFSUB_08225</name>
</gene>
<organism evidence="3 4">
    <name type="scientific">Salibacterium lacus</name>
    <dbReference type="NCBI Taxonomy" id="1898109"/>
    <lineage>
        <taxon>Bacteria</taxon>
        <taxon>Bacillati</taxon>
        <taxon>Bacillota</taxon>
        <taxon>Bacilli</taxon>
        <taxon>Bacillales</taxon>
        <taxon>Bacillaceae</taxon>
    </lineage>
</organism>
<comment type="caution">
    <text evidence="3">The sequence shown here is derived from an EMBL/GenBank/DDBJ whole genome shotgun (WGS) entry which is preliminary data.</text>
</comment>
<dbReference type="Proteomes" id="UP001597520">
    <property type="component" value="Unassembled WGS sequence"/>
</dbReference>
<evidence type="ECO:0000313" key="4">
    <source>
        <dbReference type="Proteomes" id="UP001597520"/>
    </source>
</evidence>
<proteinExistence type="predicted"/>
<feature type="domain" description="Non-contractile tail sheath TIM barrel" evidence="2">
    <location>
        <begin position="282"/>
        <end position="642"/>
    </location>
</feature>
<evidence type="ECO:0000259" key="2">
    <source>
        <dbReference type="Pfam" id="PF23845"/>
    </source>
</evidence>
<feature type="domain" description="Non-contractile tail sheath N-terminal" evidence="1">
    <location>
        <begin position="5"/>
        <end position="81"/>
    </location>
</feature>
<dbReference type="EMBL" id="JBHUML010000002">
    <property type="protein sequence ID" value="MFD2705451.1"/>
    <property type="molecule type" value="Genomic_DNA"/>
</dbReference>
<reference evidence="4" key="1">
    <citation type="journal article" date="2019" name="Int. J. Syst. Evol. Microbiol.">
        <title>The Global Catalogue of Microorganisms (GCM) 10K type strain sequencing project: providing services to taxonomists for standard genome sequencing and annotation.</title>
        <authorList>
            <consortium name="The Broad Institute Genomics Platform"/>
            <consortium name="The Broad Institute Genome Sequencing Center for Infectious Disease"/>
            <person name="Wu L."/>
            <person name="Ma J."/>
        </authorList>
    </citation>
    <scope>NUCLEOTIDE SEQUENCE [LARGE SCALE GENOMIC DNA]</scope>
    <source>
        <strain evidence="4">KCTC 33792</strain>
    </source>
</reference>
<name>A0ABW5T110_9BACI</name>
<dbReference type="Pfam" id="PF23845">
    <property type="entry name" value="TIM-barrel_NCTSP"/>
    <property type="match status" value="1"/>
</dbReference>
<protein>
    <submittedName>
        <fullName evidence="3">Uncharacterized protein</fullName>
    </submittedName>
</protein>
<dbReference type="RefSeq" id="WP_380712695.1">
    <property type="nucleotide sequence ID" value="NZ_JBHUML010000002.1"/>
</dbReference>
<dbReference type="InterPro" id="IPR057122">
    <property type="entry name" value="TIM-barrel_NCTSP"/>
</dbReference>